<dbReference type="Proteomes" id="UP000222913">
    <property type="component" value="Unassembled WGS sequence"/>
</dbReference>
<dbReference type="Proteomes" id="UP000221763">
    <property type="component" value="Unassembled WGS sequence"/>
</dbReference>
<reference evidence="4 5" key="1">
    <citation type="submission" date="2017-10" db="EMBL/GenBank/DDBJ databases">
        <title>Whole-genome sequence of three Streptococcus macedonicus strains isolated from Italian cheeses of the Veneto region.</title>
        <authorList>
            <person name="Treu L."/>
            <person name="De Diego-Diaz B."/>
            <person name="Papadimitriou K."/>
            <person name="Tsakalidou E."/>
            <person name="Corich V."/>
            <person name="Giacomini A."/>
        </authorList>
    </citation>
    <scope>NUCLEOTIDE SEQUENCE [LARGE SCALE GENOMIC DNA]</scope>
    <source>
        <strain evidence="2 4">19AS</strain>
        <strain evidence="3 5">27MV</strain>
    </source>
</reference>
<feature type="transmembrane region" description="Helical" evidence="1">
    <location>
        <begin position="99"/>
        <end position="118"/>
    </location>
</feature>
<comment type="caution">
    <text evidence="3">The sequence shown here is derived from an EMBL/GenBank/DDBJ whole genome shotgun (WGS) entry which is preliminary data.</text>
</comment>
<evidence type="ECO:0000313" key="3">
    <source>
        <dbReference type="EMBL" id="PHV57599.1"/>
    </source>
</evidence>
<gene>
    <name evidence="2" type="ORF">CS009_11250</name>
    <name evidence="3" type="ORF">CS010_04065</name>
</gene>
<proteinExistence type="predicted"/>
<evidence type="ECO:0000256" key="1">
    <source>
        <dbReference type="SAM" id="Phobius"/>
    </source>
</evidence>
<keyword evidence="1" id="KW-0812">Transmembrane</keyword>
<dbReference type="AlphaFoldDB" id="A0A2G3NVS0"/>
<evidence type="ECO:0000313" key="2">
    <source>
        <dbReference type="EMBL" id="PHV55379.1"/>
    </source>
</evidence>
<sequence length="122" mass="13927">MGIAVLTYVFLNTSSPYGEVSRFFRVFWFTIPFFIAIISSALEVYRQVKSPEKLHAKRIEATDERKKQSHQQALSHIGLVSLILCCGIVIFSINEETVIIPVAYIVGLLALFVLYLAYRIRK</sequence>
<dbReference type="EMBL" id="PEBN01000074">
    <property type="protein sequence ID" value="PHV55379.1"/>
    <property type="molecule type" value="Genomic_DNA"/>
</dbReference>
<dbReference type="EMBL" id="PEBM01000026">
    <property type="protein sequence ID" value="PHV57599.1"/>
    <property type="molecule type" value="Genomic_DNA"/>
</dbReference>
<evidence type="ECO:0008006" key="6">
    <source>
        <dbReference type="Google" id="ProtNLM"/>
    </source>
</evidence>
<feature type="transmembrane region" description="Helical" evidence="1">
    <location>
        <begin position="73"/>
        <end position="93"/>
    </location>
</feature>
<organism evidence="3 5">
    <name type="scientific">Streptococcus macedonicus</name>
    <name type="common">Streptococcus gallolyticus macedonicus</name>
    <dbReference type="NCBI Taxonomy" id="59310"/>
    <lineage>
        <taxon>Bacteria</taxon>
        <taxon>Bacillati</taxon>
        <taxon>Bacillota</taxon>
        <taxon>Bacilli</taxon>
        <taxon>Lactobacillales</taxon>
        <taxon>Streptococcaceae</taxon>
        <taxon>Streptococcus</taxon>
    </lineage>
</organism>
<evidence type="ECO:0000313" key="4">
    <source>
        <dbReference type="Proteomes" id="UP000221763"/>
    </source>
</evidence>
<keyword evidence="1" id="KW-0472">Membrane</keyword>
<name>A0A2G3NVS0_STRMC</name>
<feature type="transmembrane region" description="Helical" evidence="1">
    <location>
        <begin position="26"/>
        <end position="45"/>
    </location>
</feature>
<accession>A0A2G3NVS0</accession>
<keyword evidence="1" id="KW-1133">Transmembrane helix</keyword>
<protein>
    <recommendedName>
        <fullName evidence="6">DUF2178 domain-containing protein</fullName>
    </recommendedName>
</protein>
<evidence type="ECO:0000313" key="5">
    <source>
        <dbReference type="Proteomes" id="UP000222913"/>
    </source>
</evidence>
<dbReference type="RefSeq" id="WP_099390499.1">
    <property type="nucleotide sequence ID" value="NZ_PEBM01000026.1"/>
</dbReference>